<reference evidence="1 2" key="1">
    <citation type="submission" date="2016-10" db="EMBL/GenBank/DDBJ databases">
        <authorList>
            <person name="de Groot N.N."/>
        </authorList>
    </citation>
    <scope>NUCLEOTIDE SEQUENCE [LARGE SCALE GENOMIC DNA]</scope>
    <source>
        <strain evidence="1 2">DSM 1736</strain>
    </source>
</reference>
<accession>A0A1H0AQ01</accession>
<keyword evidence="2" id="KW-1185">Reference proteome</keyword>
<protein>
    <submittedName>
        <fullName evidence="1">Uncharacterized protein</fullName>
    </submittedName>
</protein>
<evidence type="ECO:0000313" key="2">
    <source>
        <dbReference type="Proteomes" id="UP000214880"/>
    </source>
</evidence>
<evidence type="ECO:0000313" key="1">
    <source>
        <dbReference type="EMBL" id="SDN35469.1"/>
    </source>
</evidence>
<dbReference type="AlphaFoldDB" id="A0A1H0AQ01"/>
<gene>
    <name evidence="1" type="ORF">SAMN04488502_1217</name>
</gene>
<organism evidence="1 2">
    <name type="scientific">Dendrosporobacter quercicolus</name>
    <dbReference type="NCBI Taxonomy" id="146817"/>
    <lineage>
        <taxon>Bacteria</taxon>
        <taxon>Bacillati</taxon>
        <taxon>Bacillota</taxon>
        <taxon>Negativicutes</taxon>
        <taxon>Selenomonadales</taxon>
        <taxon>Sporomusaceae</taxon>
        <taxon>Dendrosporobacter</taxon>
    </lineage>
</organism>
<sequence>MSMMTETDRSVACITNSMADLRETEEALFGILDYVLRKNCREDFSAEEWEEFILCCQQLDKLEHSMHKVKAIVVSWYQAPG</sequence>
<name>A0A1H0AQ01_9FIRM</name>
<dbReference type="Proteomes" id="UP000214880">
    <property type="component" value="Unassembled WGS sequence"/>
</dbReference>
<proteinExistence type="predicted"/>
<dbReference type="STRING" id="146817.SAMN04488502_1217"/>
<dbReference type="EMBL" id="FNHB01000021">
    <property type="protein sequence ID" value="SDN35469.1"/>
    <property type="molecule type" value="Genomic_DNA"/>
</dbReference>